<evidence type="ECO:0000256" key="2">
    <source>
        <dbReference type="HAMAP-Rule" id="MF_00984"/>
    </source>
</evidence>
<dbReference type="Gene3D" id="2.40.50.140">
    <property type="entry name" value="Nucleic acid-binding proteins"/>
    <property type="match status" value="1"/>
</dbReference>
<dbReference type="GO" id="GO:0006260">
    <property type="term" value="P:DNA replication"/>
    <property type="evidence" value="ECO:0007669"/>
    <property type="project" value="UniProtKB-UniRule"/>
</dbReference>
<dbReference type="PROSITE" id="PS50935">
    <property type="entry name" value="SSB"/>
    <property type="match status" value="1"/>
</dbReference>
<dbReference type="NCBIfam" id="TIGR00621">
    <property type="entry name" value="ssb"/>
    <property type="match status" value="1"/>
</dbReference>
<gene>
    <name evidence="5" type="ORF">GCWU000182_001993</name>
</gene>
<dbReference type="HAMAP" id="MF_00984">
    <property type="entry name" value="SSB"/>
    <property type="match status" value="1"/>
</dbReference>
<feature type="region of interest" description="Disordered" evidence="4">
    <location>
        <begin position="118"/>
        <end position="184"/>
    </location>
</feature>
<dbReference type="EMBL" id="ACIN03000017">
    <property type="protein sequence ID" value="ESK64806.1"/>
    <property type="molecule type" value="Genomic_DNA"/>
</dbReference>
<comment type="caution">
    <text evidence="2">Lacks conserved residue(s) required for the propagation of feature annotation.</text>
</comment>
<dbReference type="GO" id="GO:0009295">
    <property type="term" value="C:nucleoid"/>
    <property type="evidence" value="ECO:0007669"/>
    <property type="project" value="TreeGrafter"/>
</dbReference>
<sequence>MFHVKHFEGGTNMNTVQLVGRLTRDVELRFTSSGTAVGSFTIAVNRNFTNQQGEREADFISCVIWRKAAENLANFTRKGSLIAIDGRLQTRSYDNQQGQRVYVTEVVVNNFDLLESRSVTEQRPVSSPNTNHQAGAYGAGGGQGYQSQPQMNQNNYNQSFSSSSTSPFMDEGHPIDISEDDLPF</sequence>
<dbReference type="InterPro" id="IPR000424">
    <property type="entry name" value="Primosome_PriB/ssb"/>
</dbReference>
<evidence type="ECO:0000256" key="1">
    <source>
        <dbReference type="ARBA" id="ARBA00023125"/>
    </source>
</evidence>
<dbReference type="AlphaFoldDB" id="W1Q1E4"/>
<keyword evidence="1 2" id="KW-0238">DNA-binding</keyword>
<dbReference type="GO" id="GO:0003697">
    <property type="term" value="F:single-stranded DNA binding"/>
    <property type="evidence" value="ECO:0007669"/>
    <property type="project" value="UniProtKB-UniRule"/>
</dbReference>
<evidence type="ECO:0000313" key="6">
    <source>
        <dbReference type="Proteomes" id="UP000019050"/>
    </source>
</evidence>
<dbReference type="InterPro" id="IPR012340">
    <property type="entry name" value="NA-bd_OB-fold"/>
</dbReference>
<dbReference type="PANTHER" id="PTHR10302:SF27">
    <property type="entry name" value="SINGLE-STRANDED DNA-BINDING PROTEIN"/>
    <property type="match status" value="1"/>
</dbReference>
<keyword evidence="2" id="KW-0234">DNA repair</keyword>
<dbReference type="SUPFAM" id="SSF50249">
    <property type="entry name" value="Nucleic acid-binding proteins"/>
    <property type="match status" value="1"/>
</dbReference>
<dbReference type="STRING" id="592010.GCWU000182_001993"/>
<keyword evidence="6" id="KW-1185">Reference proteome</keyword>
<dbReference type="CDD" id="cd04496">
    <property type="entry name" value="SSB_OBF"/>
    <property type="match status" value="1"/>
</dbReference>
<feature type="short sequence motif" description="Important for interaction with partner proteins" evidence="2">
    <location>
        <begin position="179"/>
        <end position="184"/>
    </location>
</feature>
<dbReference type="eggNOG" id="COG0629">
    <property type="taxonomic scope" value="Bacteria"/>
</dbReference>
<feature type="compositionally biased region" description="Polar residues" evidence="4">
    <location>
        <begin position="121"/>
        <end position="132"/>
    </location>
</feature>
<comment type="subunit">
    <text evidence="2">Homotetramer.</text>
</comment>
<accession>W1Q1E4</accession>
<dbReference type="Proteomes" id="UP000019050">
    <property type="component" value="Unassembled WGS sequence"/>
</dbReference>
<comment type="caution">
    <text evidence="5">The sequence shown here is derived from an EMBL/GenBank/DDBJ whole genome shotgun (WGS) entry which is preliminary data.</text>
</comment>
<dbReference type="PANTHER" id="PTHR10302">
    <property type="entry name" value="SINGLE-STRANDED DNA-BINDING PROTEIN"/>
    <property type="match status" value="1"/>
</dbReference>
<keyword evidence="2" id="KW-0233">DNA recombination</keyword>
<dbReference type="HOGENOM" id="CLU_078758_6_2_9"/>
<dbReference type="Pfam" id="PF00436">
    <property type="entry name" value="SSB"/>
    <property type="match status" value="1"/>
</dbReference>
<feature type="compositionally biased region" description="Low complexity" evidence="4">
    <location>
        <begin position="150"/>
        <end position="166"/>
    </location>
</feature>
<reference evidence="5" key="1">
    <citation type="submission" date="2013-06" db="EMBL/GenBank/DDBJ databases">
        <authorList>
            <person name="Weinstock G."/>
            <person name="Sodergren E."/>
            <person name="Clifton S."/>
            <person name="Fulton L."/>
            <person name="Fulton B."/>
            <person name="Courtney L."/>
            <person name="Fronick C."/>
            <person name="Harrison M."/>
            <person name="Strong C."/>
            <person name="Farmer C."/>
            <person name="Delahaunty K."/>
            <person name="Markovic C."/>
            <person name="Hall O."/>
            <person name="Minx P."/>
            <person name="Tomlinson C."/>
            <person name="Mitreva M."/>
            <person name="Nelson J."/>
            <person name="Hou S."/>
            <person name="Wollam A."/>
            <person name="Pepin K.H."/>
            <person name="Johnson M."/>
            <person name="Bhonagiri V."/>
            <person name="Nash W.E."/>
            <person name="Warren W."/>
            <person name="Chinwalla A."/>
            <person name="Mardis E.R."/>
            <person name="Wilson R.K."/>
        </authorList>
    </citation>
    <scope>NUCLEOTIDE SEQUENCE [LARGE SCALE GENOMIC DNA]</scope>
    <source>
        <strain evidence="5">ATCC 49176</strain>
    </source>
</reference>
<keyword evidence="2" id="KW-0227">DNA damage</keyword>
<evidence type="ECO:0000256" key="3">
    <source>
        <dbReference type="RuleBase" id="RU000524"/>
    </source>
</evidence>
<keyword evidence="2" id="KW-0235">DNA replication</keyword>
<proteinExistence type="inferred from homology"/>
<comment type="function">
    <text evidence="2">Plays an important role in DNA replication, recombination and repair. Binds to ssDNA and to an array of partner proteins to recruit them to their sites of action during DNA metabolism.</text>
</comment>
<name>W1Q1E4_ABIDE</name>
<organism evidence="5 6">
    <name type="scientific">Abiotrophia defectiva ATCC 49176</name>
    <dbReference type="NCBI Taxonomy" id="592010"/>
    <lineage>
        <taxon>Bacteria</taxon>
        <taxon>Bacillati</taxon>
        <taxon>Bacillota</taxon>
        <taxon>Bacilli</taxon>
        <taxon>Lactobacillales</taxon>
        <taxon>Aerococcaceae</taxon>
        <taxon>Abiotrophia</taxon>
    </lineage>
</organism>
<protein>
    <recommendedName>
        <fullName evidence="2 3">Single-stranded DNA-binding protein</fullName>
        <shortName evidence="2">SSB</shortName>
    </recommendedName>
</protein>
<dbReference type="GO" id="GO:0006310">
    <property type="term" value="P:DNA recombination"/>
    <property type="evidence" value="ECO:0007669"/>
    <property type="project" value="UniProtKB-UniRule"/>
</dbReference>
<evidence type="ECO:0000313" key="5">
    <source>
        <dbReference type="EMBL" id="ESK64806.1"/>
    </source>
</evidence>
<evidence type="ECO:0000256" key="4">
    <source>
        <dbReference type="SAM" id="MobiDB-lite"/>
    </source>
</evidence>
<dbReference type="GO" id="GO:0006281">
    <property type="term" value="P:DNA repair"/>
    <property type="evidence" value="ECO:0007669"/>
    <property type="project" value="UniProtKB-UniRule"/>
</dbReference>
<dbReference type="InterPro" id="IPR011344">
    <property type="entry name" value="ssDNA-bd"/>
</dbReference>